<evidence type="ECO:0000313" key="1">
    <source>
        <dbReference type="EMBL" id="CAB4803414.1"/>
    </source>
</evidence>
<organism evidence="1">
    <name type="scientific">freshwater metagenome</name>
    <dbReference type="NCBI Taxonomy" id="449393"/>
    <lineage>
        <taxon>unclassified sequences</taxon>
        <taxon>metagenomes</taxon>
        <taxon>ecological metagenomes</taxon>
    </lineage>
</organism>
<proteinExistence type="predicted"/>
<reference evidence="1" key="1">
    <citation type="submission" date="2020-05" db="EMBL/GenBank/DDBJ databases">
        <authorList>
            <person name="Chiriac C."/>
            <person name="Salcher M."/>
            <person name="Ghai R."/>
            <person name="Kavagutti S V."/>
        </authorList>
    </citation>
    <scope>NUCLEOTIDE SEQUENCE</scope>
</reference>
<gene>
    <name evidence="1" type="ORF">UFOPK2992_01144</name>
</gene>
<accession>A0A6J6Y5X9</accession>
<dbReference type="AlphaFoldDB" id="A0A6J6Y5X9"/>
<protein>
    <submittedName>
        <fullName evidence="1">Unannotated protein</fullName>
    </submittedName>
</protein>
<dbReference type="EMBL" id="CAFAAI010000197">
    <property type="protein sequence ID" value="CAB4803414.1"/>
    <property type="molecule type" value="Genomic_DNA"/>
</dbReference>
<sequence>MLDGVQHGVVLSCDAHTQATMAALRSDNGSVVGLSATARKHNLARLTTDDIGHHITGFINCLTH</sequence>
<name>A0A6J6Y5X9_9ZZZZ</name>